<accession>A0ABY4D4I5</accession>
<proteinExistence type="predicted"/>
<keyword evidence="1" id="KW-0614">Plasmid</keyword>
<reference evidence="1 2" key="1">
    <citation type="submission" date="2022-03" db="EMBL/GenBank/DDBJ databases">
        <title>Hymenobactersp. isolated from the air.</title>
        <authorList>
            <person name="Won M."/>
            <person name="Kwon S.-W."/>
        </authorList>
    </citation>
    <scope>NUCLEOTIDE SEQUENCE [LARGE SCALE GENOMIC DNA]</scope>
    <source>
        <strain evidence="1 2">KACC 21982</strain>
        <plasmid evidence="1 2">unnamed2</plasmid>
    </source>
</reference>
<name>A0ABY4D4I5_9BACT</name>
<dbReference type="EMBL" id="CP094671">
    <property type="protein sequence ID" value="UOG77434.1"/>
    <property type="molecule type" value="Genomic_DNA"/>
</dbReference>
<evidence type="ECO:0000313" key="2">
    <source>
        <dbReference type="Proteomes" id="UP000831113"/>
    </source>
</evidence>
<dbReference type="RefSeq" id="WP_243803222.1">
    <property type="nucleotide sequence ID" value="NZ_CP094671.1"/>
</dbReference>
<dbReference type="InterPro" id="IPR022298">
    <property type="entry name" value="Conjug_transposon_TraN"/>
</dbReference>
<dbReference type="Pfam" id="PF13595">
    <property type="entry name" value="DUF4138"/>
    <property type="match status" value="1"/>
</dbReference>
<dbReference type="Proteomes" id="UP000831113">
    <property type="component" value="Plasmid unnamed2"/>
</dbReference>
<protein>
    <submittedName>
        <fullName evidence="1">DUF4138 domain-containing protein</fullName>
    </submittedName>
</protein>
<sequence>MRLFADVQREGRLIPRNGFLIALVPKGLYTTDDLFRLPIYLYNKSNSSYDVDFIEFYIRDKKLTTCTALQQSEVAPLFVYNAGQTVIPGPGGLEQVYMLHKFTIPDDKNRW</sequence>
<geneLocation type="plasmid" evidence="1 2">
    <name>unnamed2</name>
</geneLocation>
<organism evidence="1 2">
    <name type="scientific">Hymenobacter tibetensis</name>
    <dbReference type="NCBI Taxonomy" id="497967"/>
    <lineage>
        <taxon>Bacteria</taxon>
        <taxon>Pseudomonadati</taxon>
        <taxon>Bacteroidota</taxon>
        <taxon>Cytophagia</taxon>
        <taxon>Cytophagales</taxon>
        <taxon>Hymenobacteraceae</taxon>
        <taxon>Hymenobacter</taxon>
    </lineage>
</organism>
<keyword evidence="2" id="KW-1185">Reference proteome</keyword>
<gene>
    <name evidence="1" type="ORF">MTX78_23655</name>
</gene>
<evidence type="ECO:0000313" key="1">
    <source>
        <dbReference type="EMBL" id="UOG77434.1"/>
    </source>
</evidence>